<dbReference type="InterPro" id="IPR029068">
    <property type="entry name" value="Glyas_Bleomycin-R_OHBP_Dase"/>
</dbReference>
<gene>
    <name evidence="2" type="ORF">EYB31_00310</name>
</gene>
<evidence type="ECO:0000259" key="1">
    <source>
        <dbReference type="PROSITE" id="PS51819"/>
    </source>
</evidence>
<dbReference type="InterPro" id="IPR037523">
    <property type="entry name" value="VOC_core"/>
</dbReference>
<keyword evidence="3" id="KW-1185">Reference proteome</keyword>
<evidence type="ECO:0000313" key="2">
    <source>
        <dbReference type="EMBL" id="TBL81987.1"/>
    </source>
</evidence>
<dbReference type="OrthoDB" id="9788468at2"/>
<dbReference type="PROSITE" id="PS51819">
    <property type="entry name" value="VOC"/>
    <property type="match status" value="1"/>
</dbReference>
<dbReference type="Pfam" id="PF13669">
    <property type="entry name" value="Glyoxalase_4"/>
    <property type="match status" value="1"/>
</dbReference>
<name>A0A4Q9DXW1_9BACL</name>
<dbReference type="Gene3D" id="3.10.180.10">
    <property type="entry name" value="2,3-Dihydroxybiphenyl 1,2-Dioxygenase, domain 1"/>
    <property type="match status" value="1"/>
</dbReference>
<protein>
    <submittedName>
        <fullName evidence="2">Bleomycin resistance protein</fullName>
    </submittedName>
</protein>
<proteinExistence type="predicted"/>
<dbReference type="AlphaFoldDB" id="A0A4Q9DXW1"/>
<reference evidence="2 3" key="1">
    <citation type="submission" date="2019-02" db="EMBL/GenBank/DDBJ databases">
        <title>Paenibacillus sp. nov., isolated from surface-sterilized tissue of Thalictrum simplex L.</title>
        <authorList>
            <person name="Tuo L."/>
        </authorList>
    </citation>
    <scope>NUCLEOTIDE SEQUENCE [LARGE SCALE GENOMIC DNA]</scope>
    <source>
        <strain evidence="2 3">N2SHLJ1</strain>
    </source>
</reference>
<dbReference type="Proteomes" id="UP000293142">
    <property type="component" value="Unassembled WGS sequence"/>
</dbReference>
<dbReference type="SUPFAM" id="SSF54593">
    <property type="entry name" value="Glyoxalase/Bleomycin resistance protein/Dihydroxybiphenyl dioxygenase"/>
    <property type="match status" value="1"/>
</dbReference>
<dbReference type="EMBL" id="SIRE01000001">
    <property type="protein sequence ID" value="TBL81987.1"/>
    <property type="molecule type" value="Genomic_DNA"/>
</dbReference>
<sequence length="164" mass="18656">MQAISNKNIVKLGIVVDNVEEAAAYYAKIFGIEVPEVSTPGPETPPDPTGRAYTWYQGSDRKPRCKYAKIYTDPIYLELIEPLPDVPNPFTDFLEKRGPGIFFIAFYVEGFEEHVQFMEQLGLPLTFKQDKGHERYAYFDTIAKLGIALEFKEVGEIAELQARQ</sequence>
<organism evidence="2 3">
    <name type="scientific">Paenibacillus thalictri</name>
    <dbReference type="NCBI Taxonomy" id="2527873"/>
    <lineage>
        <taxon>Bacteria</taxon>
        <taxon>Bacillati</taxon>
        <taxon>Bacillota</taxon>
        <taxon>Bacilli</taxon>
        <taxon>Bacillales</taxon>
        <taxon>Paenibacillaceae</taxon>
        <taxon>Paenibacillus</taxon>
    </lineage>
</organism>
<comment type="caution">
    <text evidence="2">The sequence shown here is derived from an EMBL/GenBank/DDBJ whole genome shotgun (WGS) entry which is preliminary data.</text>
</comment>
<evidence type="ECO:0000313" key="3">
    <source>
        <dbReference type="Proteomes" id="UP000293142"/>
    </source>
</evidence>
<dbReference type="RefSeq" id="WP_131011272.1">
    <property type="nucleotide sequence ID" value="NZ_SIRE01000001.1"/>
</dbReference>
<accession>A0A4Q9DXW1</accession>
<feature type="domain" description="VOC" evidence="1">
    <location>
        <begin position="8"/>
        <end position="154"/>
    </location>
</feature>